<feature type="transmembrane region" description="Helical" evidence="7">
    <location>
        <begin position="131"/>
        <end position="153"/>
    </location>
</feature>
<feature type="transmembrane region" description="Helical" evidence="7">
    <location>
        <begin position="278"/>
        <end position="304"/>
    </location>
</feature>
<evidence type="ECO:0000256" key="5">
    <source>
        <dbReference type="ARBA" id="ARBA00023136"/>
    </source>
</evidence>
<dbReference type="InterPro" id="IPR012681">
    <property type="entry name" value="NCS1"/>
</dbReference>
<gene>
    <name evidence="8" type="ORF">EXIGLDRAFT_624601</name>
</gene>
<evidence type="ECO:0000313" key="9">
    <source>
        <dbReference type="Proteomes" id="UP000077266"/>
    </source>
</evidence>
<dbReference type="Pfam" id="PF02133">
    <property type="entry name" value="Transp_cyt_pur"/>
    <property type="match status" value="1"/>
</dbReference>
<proteinExistence type="inferred from homology"/>
<feature type="transmembrane region" description="Helical" evidence="7">
    <location>
        <begin position="324"/>
        <end position="342"/>
    </location>
</feature>
<evidence type="ECO:0000313" key="8">
    <source>
        <dbReference type="EMBL" id="KZV84223.1"/>
    </source>
</evidence>
<name>A0A165DCA7_EXIGL</name>
<accession>A0A165DCA7</accession>
<dbReference type="OrthoDB" id="2018619at2759"/>
<dbReference type="NCBIfam" id="TIGR00800">
    <property type="entry name" value="ncs1"/>
    <property type="match status" value="1"/>
</dbReference>
<evidence type="ECO:0000256" key="6">
    <source>
        <dbReference type="SAM" id="MobiDB-lite"/>
    </source>
</evidence>
<reference evidence="8 9" key="1">
    <citation type="journal article" date="2016" name="Mol. Biol. Evol.">
        <title>Comparative Genomics of Early-Diverging Mushroom-Forming Fungi Provides Insights into the Origins of Lignocellulose Decay Capabilities.</title>
        <authorList>
            <person name="Nagy L.G."/>
            <person name="Riley R."/>
            <person name="Tritt A."/>
            <person name="Adam C."/>
            <person name="Daum C."/>
            <person name="Floudas D."/>
            <person name="Sun H."/>
            <person name="Yadav J.S."/>
            <person name="Pangilinan J."/>
            <person name="Larsson K.H."/>
            <person name="Matsuura K."/>
            <person name="Barry K."/>
            <person name="Labutti K."/>
            <person name="Kuo R."/>
            <person name="Ohm R.A."/>
            <person name="Bhattacharya S.S."/>
            <person name="Shirouzu T."/>
            <person name="Yoshinaga Y."/>
            <person name="Martin F.M."/>
            <person name="Grigoriev I.V."/>
            <person name="Hibbett D.S."/>
        </authorList>
    </citation>
    <scope>NUCLEOTIDE SEQUENCE [LARGE SCALE GENOMIC DNA]</scope>
    <source>
        <strain evidence="8 9">HHB12029</strain>
    </source>
</reference>
<dbReference type="PANTHER" id="PTHR30618:SF2">
    <property type="entry name" value="ALLANTOIN PERMEASE-RELATED"/>
    <property type="match status" value="1"/>
</dbReference>
<feature type="transmembrane region" description="Helical" evidence="7">
    <location>
        <begin position="370"/>
        <end position="387"/>
    </location>
</feature>
<evidence type="ECO:0000256" key="4">
    <source>
        <dbReference type="ARBA" id="ARBA00022989"/>
    </source>
</evidence>
<dbReference type="GO" id="GO:0005886">
    <property type="term" value="C:plasma membrane"/>
    <property type="evidence" value="ECO:0007669"/>
    <property type="project" value="TreeGrafter"/>
</dbReference>
<comment type="similarity">
    <text evidence="2">Belongs to the purine-cytosine permease (2.A.39) family.</text>
</comment>
<feature type="transmembrane region" description="Helical" evidence="7">
    <location>
        <begin position="173"/>
        <end position="191"/>
    </location>
</feature>
<evidence type="ECO:0000256" key="2">
    <source>
        <dbReference type="ARBA" id="ARBA00008974"/>
    </source>
</evidence>
<protein>
    <recommendedName>
        <fullName evidence="10">Uracil permease</fullName>
    </recommendedName>
</protein>
<dbReference type="FunCoup" id="A0A165DCA7">
    <property type="interactions" value="398"/>
</dbReference>
<evidence type="ECO:0000256" key="3">
    <source>
        <dbReference type="ARBA" id="ARBA00022692"/>
    </source>
</evidence>
<dbReference type="InParanoid" id="A0A165DCA7"/>
<sequence>MSKVARRIVKAIEVQHAPGLSWSELMLQNDDLLPVPPHQRTWKWWNYLTFWLADSFNVNTWYISSSMIAAGLTWWEAWIAVWIGYAIAAVFLVLNAYAGAKLHLVFPVNIRYTFGIYGGLWPTFNRAAMACVWYGVQAWIGGQCVYLLLQSIWPSTARIPNGIPKSETDTGHFLGFFLFSLASLIPIYFPLHTIRHLFTLKAIVAPIAGIAFFIWFVVKAGGVGPIIHQPATIHGSARAWAFVNALMSCISNMATLITNAQDFASRADKPSSIIWPQLFALPFTFAMVSFLGIIVASSATVIYHETIWNPLDLLERVLSDNPGHGARAGVAFIAIAFIIAQMGTNISANSISAGCDLTALLPRFITIRRGGYIAATVGFAMLPWKLLSSSNNFATYLSAYSVFLSSIIGCMLAQYYVISRGLVKVRDLYTVDRDGLYYYTAGINWRAYAAYLCGIAINIVGFAGAVGTQVPIAAQRIYQLSFFTGLGVSFIVYVFLNKIAPTRQATVEEDEELFEPWNKDKDEDAASSVELGGESGEKRSIDKEKISA</sequence>
<evidence type="ECO:0000256" key="1">
    <source>
        <dbReference type="ARBA" id="ARBA00004141"/>
    </source>
</evidence>
<dbReference type="Gene3D" id="1.10.4160.10">
    <property type="entry name" value="Hydantoin permease"/>
    <property type="match status" value="1"/>
</dbReference>
<dbReference type="GO" id="GO:0015205">
    <property type="term" value="F:nucleobase transmembrane transporter activity"/>
    <property type="evidence" value="ECO:0007669"/>
    <property type="project" value="TreeGrafter"/>
</dbReference>
<feature type="transmembrane region" description="Helical" evidence="7">
    <location>
        <begin position="477"/>
        <end position="496"/>
    </location>
</feature>
<dbReference type="InterPro" id="IPR045225">
    <property type="entry name" value="Uracil/uridine/allantoin_perm"/>
</dbReference>
<feature type="transmembrane region" description="Helical" evidence="7">
    <location>
        <begin position="75"/>
        <end position="98"/>
    </location>
</feature>
<dbReference type="EMBL" id="KV426234">
    <property type="protein sequence ID" value="KZV84223.1"/>
    <property type="molecule type" value="Genomic_DNA"/>
</dbReference>
<evidence type="ECO:0000256" key="7">
    <source>
        <dbReference type="SAM" id="Phobius"/>
    </source>
</evidence>
<dbReference type="AlphaFoldDB" id="A0A165DCA7"/>
<keyword evidence="9" id="KW-1185">Reference proteome</keyword>
<feature type="compositionally biased region" description="Basic and acidic residues" evidence="6">
    <location>
        <begin position="535"/>
        <end position="548"/>
    </location>
</feature>
<feature type="transmembrane region" description="Helical" evidence="7">
    <location>
        <begin position="393"/>
        <end position="418"/>
    </location>
</feature>
<dbReference type="PANTHER" id="PTHR30618">
    <property type="entry name" value="NCS1 FAMILY PURINE/PYRIMIDINE TRANSPORTER"/>
    <property type="match status" value="1"/>
</dbReference>
<dbReference type="FunFam" id="1.10.4160.10:FF:000001">
    <property type="entry name" value="Uracil permease, putative"/>
    <property type="match status" value="1"/>
</dbReference>
<evidence type="ECO:0008006" key="10">
    <source>
        <dbReference type="Google" id="ProtNLM"/>
    </source>
</evidence>
<dbReference type="Proteomes" id="UP000077266">
    <property type="component" value="Unassembled WGS sequence"/>
</dbReference>
<dbReference type="CDD" id="cd11482">
    <property type="entry name" value="SLC-NCS1sbd_NRT1-like"/>
    <property type="match status" value="1"/>
</dbReference>
<dbReference type="InterPro" id="IPR001248">
    <property type="entry name" value="Pur-cyt_permease"/>
</dbReference>
<feature type="transmembrane region" description="Helical" evidence="7">
    <location>
        <begin position="198"/>
        <end position="218"/>
    </location>
</feature>
<feature type="region of interest" description="Disordered" evidence="6">
    <location>
        <begin position="511"/>
        <end position="548"/>
    </location>
</feature>
<keyword evidence="4 7" id="KW-1133">Transmembrane helix</keyword>
<keyword evidence="3 7" id="KW-0812">Transmembrane</keyword>
<comment type="subcellular location">
    <subcellularLocation>
        <location evidence="1">Membrane</location>
        <topology evidence="1">Multi-pass membrane protein</topology>
    </subcellularLocation>
</comment>
<feature type="transmembrane region" description="Helical" evidence="7">
    <location>
        <begin position="448"/>
        <end position="465"/>
    </location>
</feature>
<feature type="transmembrane region" description="Helical" evidence="7">
    <location>
        <begin position="104"/>
        <end position="124"/>
    </location>
</feature>
<feature type="transmembrane region" description="Helical" evidence="7">
    <location>
        <begin position="238"/>
        <end position="257"/>
    </location>
</feature>
<keyword evidence="5 7" id="KW-0472">Membrane</keyword>
<organism evidence="8 9">
    <name type="scientific">Exidia glandulosa HHB12029</name>
    <dbReference type="NCBI Taxonomy" id="1314781"/>
    <lineage>
        <taxon>Eukaryota</taxon>
        <taxon>Fungi</taxon>
        <taxon>Dikarya</taxon>
        <taxon>Basidiomycota</taxon>
        <taxon>Agaricomycotina</taxon>
        <taxon>Agaricomycetes</taxon>
        <taxon>Auriculariales</taxon>
        <taxon>Exidiaceae</taxon>
        <taxon>Exidia</taxon>
    </lineage>
</organism>